<dbReference type="Proteomes" id="UP001472677">
    <property type="component" value="Unassembled WGS sequence"/>
</dbReference>
<keyword evidence="2" id="KW-1185">Reference proteome</keyword>
<protein>
    <submittedName>
        <fullName evidence="1">Uncharacterized protein</fullName>
    </submittedName>
</protein>
<comment type="caution">
    <text evidence="1">The sequence shown here is derived from an EMBL/GenBank/DDBJ whole genome shotgun (WGS) entry which is preliminary data.</text>
</comment>
<accession>A0ABR2E7G5</accession>
<gene>
    <name evidence="1" type="ORF">V6N12_030758</name>
</gene>
<sequence length="70" mass="7592">MGSHKSRAILATGGEERESLSRVAEVDGRVHIGECVSNLSRDLTEHNESCLVSSVELKDLKADAGEGIRW</sequence>
<organism evidence="1 2">
    <name type="scientific">Hibiscus sabdariffa</name>
    <name type="common">roselle</name>
    <dbReference type="NCBI Taxonomy" id="183260"/>
    <lineage>
        <taxon>Eukaryota</taxon>
        <taxon>Viridiplantae</taxon>
        <taxon>Streptophyta</taxon>
        <taxon>Embryophyta</taxon>
        <taxon>Tracheophyta</taxon>
        <taxon>Spermatophyta</taxon>
        <taxon>Magnoliopsida</taxon>
        <taxon>eudicotyledons</taxon>
        <taxon>Gunneridae</taxon>
        <taxon>Pentapetalae</taxon>
        <taxon>rosids</taxon>
        <taxon>malvids</taxon>
        <taxon>Malvales</taxon>
        <taxon>Malvaceae</taxon>
        <taxon>Malvoideae</taxon>
        <taxon>Hibiscus</taxon>
    </lineage>
</organism>
<name>A0ABR2E7G5_9ROSI</name>
<evidence type="ECO:0000313" key="1">
    <source>
        <dbReference type="EMBL" id="KAK8553775.1"/>
    </source>
</evidence>
<proteinExistence type="predicted"/>
<evidence type="ECO:0000313" key="2">
    <source>
        <dbReference type="Proteomes" id="UP001472677"/>
    </source>
</evidence>
<dbReference type="EMBL" id="JBBPBM010000019">
    <property type="protein sequence ID" value="KAK8553775.1"/>
    <property type="molecule type" value="Genomic_DNA"/>
</dbReference>
<reference evidence="1 2" key="1">
    <citation type="journal article" date="2024" name="G3 (Bethesda)">
        <title>Genome assembly of Hibiscus sabdariffa L. provides insights into metabolisms of medicinal natural products.</title>
        <authorList>
            <person name="Kim T."/>
        </authorList>
    </citation>
    <scope>NUCLEOTIDE SEQUENCE [LARGE SCALE GENOMIC DNA]</scope>
    <source>
        <strain evidence="1">TK-2024</strain>
        <tissue evidence="1">Old leaves</tissue>
    </source>
</reference>